<evidence type="ECO:0000313" key="1">
    <source>
        <dbReference type="EMBL" id="KAJ2810804.1"/>
    </source>
</evidence>
<gene>
    <name evidence="1" type="ORF">H4S07_002459</name>
</gene>
<dbReference type="EMBL" id="JANBUP010000609">
    <property type="protein sequence ID" value="KAJ2810804.1"/>
    <property type="molecule type" value="Genomic_DNA"/>
</dbReference>
<protein>
    <submittedName>
        <fullName evidence="1">Uncharacterized protein</fullName>
    </submittedName>
</protein>
<sequence>MSESYCTLDKRQMLKTADICHVLLIKHLLAPDEDPALLPLAQGLYVIYPDVLSPALANMCRMHFCCHIPTTKIESIEREVLQLLEEGVLAVTVKLEAIDIEQQPGEYGQGTMPSINPMLPVTINNLNTPMVANNDGTSSIAIDNLEFDENPATELKQGLEELDEEEEDNE</sequence>
<dbReference type="Proteomes" id="UP001140096">
    <property type="component" value="Unassembled WGS sequence"/>
</dbReference>
<keyword evidence="2" id="KW-1185">Reference proteome</keyword>
<name>A0ACC1LJK7_9FUNG</name>
<organism evidence="1 2">
    <name type="scientific">Coemansia furcata</name>
    <dbReference type="NCBI Taxonomy" id="417177"/>
    <lineage>
        <taxon>Eukaryota</taxon>
        <taxon>Fungi</taxon>
        <taxon>Fungi incertae sedis</taxon>
        <taxon>Zoopagomycota</taxon>
        <taxon>Kickxellomycotina</taxon>
        <taxon>Kickxellomycetes</taxon>
        <taxon>Kickxellales</taxon>
        <taxon>Kickxellaceae</taxon>
        <taxon>Coemansia</taxon>
    </lineage>
</organism>
<proteinExistence type="predicted"/>
<accession>A0ACC1LJK7</accession>
<evidence type="ECO:0000313" key="2">
    <source>
        <dbReference type="Proteomes" id="UP001140096"/>
    </source>
</evidence>
<comment type="caution">
    <text evidence="1">The sequence shown here is derived from an EMBL/GenBank/DDBJ whole genome shotgun (WGS) entry which is preliminary data.</text>
</comment>
<reference evidence="1" key="1">
    <citation type="submission" date="2022-07" db="EMBL/GenBank/DDBJ databases">
        <title>Phylogenomic reconstructions and comparative analyses of Kickxellomycotina fungi.</title>
        <authorList>
            <person name="Reynolds N.K."/>
            <person name="Stajich J.E."/>
            <person name="Barry K."/>
            <person name="Grigoriev I.V."/>
            <person name="Crous P."/>
            <person name="Smith M.E."/>
        </authorList>
    </citation>
    <scope>NUCLEOTIDE SEQUENCE</scope>
    <source>
        <strain evidence="1">CBS 102833</strain>
    </source>
</reference>